<sequence length="215" mass="24972">MMNLIVPDIISSDNKRQLRFPGFAYDIEIIDLTNQQVLHQRTDYGGDNTSGTFTENEDVVIYLTVCKHGYIPPIIKIWDLKNDTFDEIVTPHSTQHLYLPVAYHKVMRRLVIADFIGGISTYNVQTREIMWYKESPEDSNVHHIIFLAFSECGDKVAALQKDKLTVYDFTTGKIRLSTPLMDEYSTCEFQEEDLYIHVNHPEKETIRVCCKDIIF</sequence>
<accession>A0A1Y5E2W7</accession>
<name>A0A1Y5E2W7_COLPS</name>
<gene>
    <name evidence="1" type="ORF">A9Q75_15465</name>
</gene>
<dbReference type="Gene3D" id="2.130.10.10">
    <property type="entry name" value="YVTN repeat-like/Quinoprotein amine dehydrogenase"/>
    <property type="match status" value="1"/>
</dbReference>
<evidence type="ECO:0000313" key="2">
    <source>
        <dbReference type="Proteomes" id="UP000243053"/>
    </source>
</evidence>
<dbReference type="Proteomes" id="UP000243053">
    <property type="component" value="Unassembled WGS sequence"/>
</dbReference>
<dbReference type="SUPFAM" id="SSF50998">
    <property type="entry name" value="Quinoprotein alcohol dehydrogenase-like"/>
    <property type="match status" value="1"/>
</dbReference>
<comment type="caution">
    <text evidence="1">The sequence shown here is derived from an EMBL/GenBank/DDBJ whole genome shotgun (WGS) entry which is preliminary data.</text>
</comment>
<evidence type="ECO:0000313" key="1">
    <source>
        <dbReference type="EMBL" id="OUR77122.1"/>
    </source>
</evidence>
<dbReference type="InterPro" id="IPR015943">
    <property type="entry name" value="WD40/YVTN_repeat-like_dom_sf"/>
</dbReference>
<reference evidence="2" key="1">
    <citation type="journal article" date="2017" name="Proc. Natl. Acad. Sci. U.S.A.">
        <title>Simulation of Deepwater Horizon oil plume reveals substrate specialization within a complex community of hydrocarbon degraders.</title>
        <authorList>
            <person name="Hu P."/>
            <person name="Dubinsky E.A."/>
            <person name="Probst A.J."/>
            <person name="Wang J."/>
            <person name="Sieber C.M.K."/>
            <person name="Tom L.M."/>
            <person name="Gardinali P."/>
            <person name="Banfield J.F."/>
            <person name="Atlas R.M."/>
            <person name="Andersen G.L."/>
        </authorList>
    </citation>
    <scope>NUCLEOTIDE SEQUENCE [LARGE SCALE GENOMIC DNA]</scope>
</reference>
<dbReference type="InterPro" id="IPR011047">
    <property type="entry name" value="Quinoprotein_ADH-like_sf"/>
</dbReference>
<dbReference type="EMBL" id="MAAF01000091">
    <property type="protein sequence ID" value="OUR77122.1"/>
    <property type="molecule type" value="Genomic_DNA"/>
</dbReference>
<organism evidence="1 2">
    <name type="scientific">Colwellia psychrerythraea</name>
    <name type="common">Vibrio psychroerythus</name>
    <dbReference type="NCBI Taxonomy" id="28229"/>
    <lineage>
        <taxon>Bacteria</taxon>
        <taxon>Pseudomonadati</taxon>
        <taxon>Pseudomonadota</taxon>
        <taxon>Gammaproteobacteria</taxon>
        <taxon>Alteromonadales</taxon>
        <taxon>Colwelliaceae</taxon>
        <taxon>Colwellia</taxon>
    </lineage>
</organism>
<protein>
    <submittedName>
        <fullName evidence="1">Uncharacterized protein</fullName>
    </submittedName>
</protein>
<dbReference type="AlphaFoldDB" id="A0A1Y5E2W7"/>
<proteinExistence type="predicted"/>